<evidence type="ECO:0000259" key="5">
    <source>
        <dbReference type="PROSITE" id="PS51898"/>
    </source>
</evidence>
<evidence type="ECO:0000256" key="2">
    <source>
        <dbReference type="ARBA" id="ARBA00023125"/>
    </source>
</evidence>
<gene>
    <name evidence="7" type="ORF">LARV_02658</name>
</gene>
<reference evidence="7" key="1">
    <citation type="submission" date="2015-07" db="EMBL/GenBank/DDBJ databases">
        <title>Draft Genome Sequences of Anaerolinea thermolimosa IMO-1, Bellilinea caldifistulae GOMI-1, Leptolinea tardivitalis YMTK-2, Levilinea saccharolytica KIBI-1,Longilinea arvoryzae KOME-1, Previously Described as Members of the Anaerolineaceae (Chloroflexi).</title>
        <authorList>
            <person name="Sekiguchi Y."/>
            <person name="Ohashi A."/>
            <person name="Matsuura N."/>
            <person name="Tourlousse M.D."/>
        </authorList>
    </citation>
    <scope>NUCLEOTIDE SEQUENCE [LARGE SCALE GENOMIC DNA]</scope>
    <source>
        <strain evidence="7">KOME-1</strain>
    </source>
</reference>
<dbReference type="GO" id="GO:0003677">
    <property type="term" value="F:DNA binding"/>
    <property type="evidence" value="ECO:0007669"/>
    <property type="project" value="UniProtKB-UniRule"/>
</dbReference>
<dbReference type="InterPro" id="IPR011010">
    <property type="entry name" value="DNA_brk_join_enz"/>
</dbReference>
<sequence>MKLSKAIEGYLLDSSTTHAVATVYLRKAYLGMFCEYAEDPDLTSVTSDDLARWLAYLKNDYVPHRFPSAKTIGPLSPSALDNHWKSLRSFFGWCERKLKLPRPDLSLQKPKYKLPEVVPFTQEQMTKLFTYATNNFADGETRKYKMSRPTGLRDVVILTLLIETGVRLGELCRMQVQDLDKDGSLVVRPFGSSRKSRPRMVYLGQRARFHVWRYLASREDLRPEDAIIPLAPDRIRALLYSLGQRAGVNDVHPHRFRHTFALEYLRNGGDVFTLQRLLGHSTLDMVQHYIAIVETDKRNAHRAASPMDKWRI</sequence>
<dbReference type="OrthoDB" id="143794at2"/>
<dbReference type="CDD" id="cd00397">
    <property type="entry name" value="DNA_BRE_C"/>
    <property type="match status" value="1"/>
</dbReference>
<dbReference type="PROSITE" id="PS51898">
    <property type="entry name" value="TYR_RECOMBINASE"/>
    <property type="match status" value="1"/>
</dbReference>
<evidence type="ECO:0000256" key="3">
    <source>
        <dbReference type="ARBA" id="ARBA00023172"/>
    </source>
</evidence>
<dbReference type="Proteomes" id="UP000055060">
    <property type="component" value="Unassembled WGS sequence"/>
</dbReference>
<dbReference type="STRING" id="360412.LARV_02658"/>
<dbReference type="InterPro" id="IPR044068">
    <property type="entry name" value="CB"/>
</dbReference>
<dbReference type="AlphaFoldDB" id="A0A0S7BAX7"/>
<evidence type="ECO:0000256" key="1">
    <source>
        <dbReference type="ARBA" id="ARBA00008857"/>
    </source>
</evidence>
<dbReference type="GO" id="GO:0006310">
    <property type="term" value="P:DNA recombination"/>
    <property type="evidence" value="ECO:0007669"/>
    <property type="project" value="UniProtKB-KW"/>
</dbReference>
<dbReference type="RefSeq" id="WP_075074102.1">
    <property type="nucleotide sequence ID" value="NZ_DF967972.1"/>
</dbReference>
<feature type="domain" description="Tyr recombinase" evidence="5">
    <location>
        <begin position="115"/>
        <end position="302"/>
    </location>
</feature>
<dbReference type="GO" id="GO:0015074">
    <property type="term" value="P:DNA integration"/>
    <property type="evidence" value="ECO:0007669"/>
    <property type="project" value="InterPro"/>
</dbReference>
<keyword evidence="3" id="KW-0233">DNA recombination</keyword>
<dbReference type="Gene3D" id="1.10.443.10">
    <property type="entry name" value="Intergrase catalytic core"/>
    <property type="match status" value="1"/>
</dbReference>
<dbReference type="PROSITE" id="PS51900">
    <property type="entry name" value="CB"/>
    <property type="match status" value="1"/>
</dbReference>
<dbReference type="Pfam" id="PF00589">
    <property type="entry name" value="Phage_integrase"/>
    <property type="match status" value="1"/>
</dbReference>
<proteinExistence type="inferred from homology"/>
<evidence type="ECO:0000313" key="8">
    <source>
        <dbReference type="Proteomes" id="UP000055060"/>
    </source>
</evidence>
<keyword evidence="8" id="KW-1185">Reference proteome</keyword>
<dbReference type="InterPro" id="IPR013762">
    <property type="entry name" value="Integrase-like_cat_sf"/>
</dbReference>
<dbReference type="InterPro" id="IPR010998">
    <property type="entry name" value="Integrase_recombinase_N"/>
</dbReference>
<dbReference type="SUPFAM" id="SSF56349">
    <property type="entry name" value="DNA breaking-rejoining enzymes"/>
    <property type="match status" value="1"/>
</dbReference>
<keyword evidence="2 4" id="KW-0238">DNA-binding</keyword>
<protein>
    <submittedName>
        <fullName evidence="7">Site-specific recombinase XerD</fullName>
    </submittedName>
</protein>
<evidence type="ECO:0000259" key="6">
    <source>
        <dbReference type="PROSITE" id="PS51900"/>
    </source>
</evidence>
<name>A0A0S7BAX7_9CHLR</name>
<dbReference type="EMBL" id="DF967972">
    <property type="protein sequence ID" value="GAP14879.1"/>
    <property type="molecule type" value="Genomic_DNA"/>
</dbReference>
<organism evidence="7">
    <name type="scientific">Longilinea arvoryzae</name>
    <dbReference type="NCBI Taxonomy" id="360412"/>
    <lineage>
        <taxon>Bacteria</taxon>
        <taxon>Bacillati</taxon>
        <taxon>Chloroflexota</taxon>
        <taxon>Anaerolineae</taxon>
        <taxon>Anaerolineales</taxon>
        <taxon>Anaerolineaceae</taxon>
        <taxon>Longilinea</taxon>
    </lineage>
</organism>
<dbReference type="InterPro" id="IPR002104">
    <property type="entry name" value="Integrase_catalytic"/>
</dbReference>
<evidence type="ECO:0000313" key="7">
    <source>
        <dbReference type="EMBL" id="GAP14879.1"/>
    </source>
</evidence>
<dbReference type="PANTHER" id="PTHR30349:SF41">
    <property type="entry name" value="INTEGRASE_RECOMBINASE PROTEIN MJ0367-RELATED"/>
    <property type="match status" value="1"/>
</dbReference>
<comment type="similarity">
    <text evidence="1">Belongs to the 'phage' integrase family.</text>
</comment>
<accession>A0A0S7BAX7</accession>
<dbReference type="Gene3D" id="1.10.150.130">
    <property type="match status" value="1"/>
</dbReference>
<evidence type="ECO:0000256" key="4">
    <source>
        <dbReference type="PROSITE-ProRule" id="PRU01248"/>
    </source>
</evidence>
<dbReference type="PANTHER" id="PTHR30349">
    <property type="entry name" value="PHAGE INTEGRASE-RELATED"/>
    <property type="match status" value="1"/>
</dbReference>
<dbReference type="InterPro" id="IPR050090">
    <property type="entry name" value="Tyrosine_recombinase_XerCD"/>
</dbReference>
<feature type="domain" description="Core-binding (CB)" evidence="6">
    <location>
        <begin position="1"/>
        <end position="95"/>
    </location>
</feature>